<evidence type="ECO:0000313" key="3">
    <source>
        <dbReference type="Proteomes" id="UP000613030"/>
    </source>
</evidence>
<evidence type="ECO:0000256" key="1">
    <source>
        <dbReference type="SAM" id="Phobius"/>
    </source>
</evidence>
<proteinExistence type="predicted"/>
<dbReference type="RefSeq" id="WP_202011276.1">
    <property type="nucleotide sequence ID" value="NZ_JAERRB010000005.1"/>
</dbReference>
<sequence>MRVLKWIANGVLALGLCIVVYGLVTDPGIPYQDPPPELAKRYYEEQAMANALMSRGGMVLLVGVVLKVVQWVWGYVNRAAR</sequence>
<keyword evidence="1" id="KW-0472">Membrane</keyword>
<dbReference type="Proteomes" id="UP000613030">
    <property type="component" value="Unassembled WGS sequence"/>
</dbReference>
<gene>
    <name evidence="2" type="ORF">JI741_15990</name>
</gene>
<reference evidence="2 3" key="1">
    <citation type="submission" date="2021-01" db="EMBL/GenBank/DDBJ databases">
        <title>Chryseolinea sp. Jin1 Genome sequencing and assembly.</title>
        <authorList>
            <person name="Kim I."/>
        </authorList>
    </citation>
    <scope>NUCLEOTIDE SEQUENCE [LARGE SCALE GENOMIC DNA]</scope>
    <source>
        <strain evidence="2 3">Jin1</strain>
    </source>
</reference>
<accession>A0ABS1KTY0</accession>
<keyword evidence="1" id="KW-0812">Transmembrane</keyword>
<feature type="transmembrane region" description="Helical" evidence="1">
    <location>
        <begin position="58"/>
        <end position="76"/>
    </location>
</feature>
<evidence type="ECO:0000313" key="2">
    <source>
        <dbReference type="EMBL" id="MBL0742727.1"/>
    </source>
</evidence>
<dbReference type="EMBL" id="JAERRB010000005">
    <property type="protein sequence ID" value="MBL0742727.1"/>
    <property type="molecule type" value="Genomic_DNA"/>
</dbReference>
<protein>
    <submittedName>
        <fullName evidence="2">Uncharacterized protein</fullName>
    </submittedName>
</protein>
<keyword evidence="1" id="KW-1133">Transmembrane helix</keyword>
<feature type="transmembrane region" description="Helical" evidence="1">
    <location>
        <begin position="7"/>
        <end position="24"/>
    </location>
</feature>
<keyword evidence="3" id="KW-1185">Reference proteome</keyword>
<name>A0ABS1KTY0_9BACT</name>
<organism evidence="2 3">
    <name type="scientific">Chryseolinea lacunae</name>
    <dbReference type="NCBI Taxonomy" id="2801331"/>
    <lineage>
        <taxon>Bacteria</taxon>
        <taxon>Pseudomonadati</taxon>
        <taxon>Bacteroidota</taxon>
        <taxon>Cytophagia</taxon>
        <taxon>Cytophagales</taxon>
        <taxon>Fulvivirgaceae</taxon>
        <taxon>Chryseolinea</taxon>
    </lineage>
</organism>
<comment type="caution">
    <text evidence="2">The sequence shown here is derived from an EMBL/GenBank/DDBJ whole genome shotgun (WGS) entry which is preliminary data.</text>
</comment>